<evidence type="ECO:0000313" key="2">
    <source>
        <dbReference type="Proteomes" id="UP000478052"/>
    </source>
</evidence>
<dbReference type="AlphaFoldDB" id="A0A6G0WNL7"/>
<accession>A0A6G0WNL7</accession>
<protein>
    <recommendedName>
        <fullName evidence="3">NOF-FB transposable element protein</fullName>
    </recommendedName>
</protein>
<comment type="caution">
    <text evidence="1">The sequence shown here is derived from an EMBL/GenBank/DDBJ whole genome shotgun (WGS) entry which is preliminary data.</text>
</comment>
<dbReference type="OrthoDB" id="10055366at2759"/>
<evidence type="ECO:0008006" key="3">
    <source>
        <dbReference type="Google" id="ProtNLM"/>
    </source>
</evidence>
<feature type="non-terminal residue" evidence="1">
    <location>
        <position position="1"/>
    </location>
</feature>
<dbReference type="EMBL" id="VUJU01008564">
    <property type="protein sequence ID" value="KAF0728916.1"/>
    <property type="molecule type" value="Genomic_DNA"/>
</dbReference>
<sequence>ALNQLVDLNHTASFIRRNEASRLMNFGDKEPSHLPSLNALRVLKSKSIKKEQEHDDSILSLSILKNDIPYSTIIRDIGYDRFFVHYWSTVQMNAYRKYAKQSKTPLISIDATGGLVRKPSISRSSYAHMLSERHDNNSISHWLMQWTRDGAPSPKIVVTDQSIALMSACVRSFTQYSNLTTYLEVCYSLVLTPGKANKCDVAKTYLKNRIANDEFMLDDIIQENYPENIDKHVETIEDEIPNHCHSGYKSQMFKVDIKLILSPSPRDTDATAKLSQVRSFLDITVNAGLNITIAAP</sequence>
<organism evidence="1 2">
    <name type="scientific">Aphis craccivora</name>
    <name type="common">Cowpea aphid</name>
    <dbReference type="NCBI Taxonomy" id="307492"/>
    <lineage>
        <taxon>Eukaryota</taxon>
        <taxon>Metazoa</taxon>
        <taxon>Ecdysozoa</taxon>
        <taxon>Arthropoda</taxon>
        <taxon>Hexapoda</taxon>
        <taxon>Insecta</taxon>
        <taxon>Pterygota</taxon>
        <taxon>Neoptera</taxon>
        <taxon>Paraneoptera</taxon>
        <taxon>Hemiptera</taxon>
        <taxon>Sternorrhyncha</taxon>
        <taxon>Aphidomorpha</taxon>
        <taxon>Aphidoidea</taxon>
        <taxon>Aphididae</taxon>
        <taxon>Aphidini</taxon>
        <taxon>Aphis</taxon>
        <taxon>Aphis</taxon>
    </lineage>
</organism>
<reference evidence="1 2" key="1">
    <citation type="submission" date="2019-08" db="EMBL/GenBank/DDBJ databases">
        <title>Whole genome of Aphis craccivora.</title>
        <authorList>
            <person name="Voronova N.V."/>
            <person name="Shulinski R.S."/>
            <person name="Bandarenka Y.V."/>
            <person name="Zhorov D.G."/>
            <person name="Warner D."/>
        </authorList>
    </citation>
    <scope>NUCLEOTIDE SEQUENCE [LARGE SCALE GENOMIC DNA]</scope>
    <source>
        <strain evidence="1">180601</strain>
        <tissue evidence="1">Whole Body</tissue>
    </source>
</reference>
<dbReference type="Proteomes" id="UP000478052">
    <property type="component" value="Unassembled WGS sequence"/>
</dbReference>
<gene>
    <name evidence="1" type="ORF">FWK35_00028412</name>
</gene>
<name>A0A6G0WNL7_APHCR</name>
<evidence type="ECO:0000313" key="1">
    <source>
        <dbReference type="EMBL" id="KAF0728916.1"/>
    </source>
</evidence>
<keyword evidence="2" id="KW-1185">Reference proteome</keyword>
<proteinExistence type="predicted"/>